<keyword evidence="7" id="KW-0472">Membrane</keyword>
<organism evidence="8 9">
    <name type="scientific">Ascodesmis nigricans</name>
    <dbReference type="NCBI Taxonomy" id="341454"/>
    <lineage>
        <taxon>Eukaryota</taxon>
        <taxon>Fungi</taxon>
        <taxon>Dikarya</taxon>
        <taxon>Ascomycota</taxon>
        <taxon>Pezizomycotina</taxon>
        <taxon>Pezizomycetes</taxon>
        <taxon>Pezizales</taxon>
        <taxon>Ascodesmidaceae</taxon>
        <taxon>Ascodesmis</taxon>
    </lineage>
</organism>
<dbReference type="AlphaFoldDB" id="A0A4S2N4N1"/>
<sequence>MPIPESKDFLARKPKVPPTFDGVDYSNTKALKAAQDAILREQWISTMENRILKQELAKCYYKEGINHLANCGALRGESMSFFFFLYRRGRLGIVVSLCVRERC</sequence>
<evidence type="ECO:0000313" key="8">
    <source>
        <dbReference type="EMBL" id="TGZ84141.1"/>
    </source>
</evidence>
<evidence type="ECO:0000256" key="4">
    <source>
        <dbReference type="ARBA" id="ARBA00022792"/>
    </source>
</evidence>
<keyword evidence="9" id="KW-1185">Reference proteome</keyword>
<keyword evidence="5" id="KW-0249">Electron transport</keyword>
<evidence type="ECO:0000256" key="7">
    <source>
        <dbReference type="ARBA" id="ARBA00023136"/>
    </source>
</evidence>
<dbReference type="STRING" id="341454.A0A4S2N4N1"/>
<dbReference type="InParanoid" id="A0A4S2N4N1"/>
<accession>A0A4S2N4N1</accession>
<dbReference type="Proteomes" id="UP000298138">
    <property type="component" value="Unassembled WGS sequence"/>
</dbReference>
<evidence type="ECO:0008006" key="10">
    <source>
        <dbReference type="Google" id="ProtNLM"/>
    </source>
</evidence>
<reference evidence="8 9" key="1">
    <citation type="submission" date="2019-04" db="EMBL/GenBank/DDBJ databases">
        <title>Comparative genomics and transcriptomics to analyze fruiting body development in filamentous ascomycetes.</title>
        <authorList>
            <consortium name="DOE Joint Genome Institute"/>
            <person name="Lutkenhaus R."/>
            <person name="Traeger S."/>
            <person name="Breuer J."/>
            <person name="Kuo A."/>
            <person name="Lipzen A."/>
            <person name="Pangilinan J."/>
            <person name="Dilworth D."/>
            <person name="Sandor L."/>
            <person name="Poggeler S."/>
            <person name="Barry K."/>
            <person name="Grigoriev I.V."/>
            <person name="Nowrousian M."/>
        </authorList>
    </citation>
    <scope>NUCLEOTIDE SEQUENCE [LARGE SCALE GENOMIC DNA]</scope>
    <source>
        <strain evidence="8 9">CBS 389.68</strain>
    </source>
</reference>
<dbReference type="OrthoDB" id="10252718at2759"/>
<protein>
    <recommendedName>
        <fullName evidence="10">NADH-ubiquinone oxidoreductase 12 kDa subunit mitochondrial</fullName>
    </recommendedName>
</protein>
<name>A0A4S2N4N1_9PEZI</name>
<evidence type="ECO:0000256" key="2">
    <source>
        <dbReference type="ARBA" id="ARBA00022448"/>
    </source>
</evidence>
<comment type="subcellular location">
    <subcellularLocation>
        <location evidence="1">Mitochondrion inner membrane</location>
        <topology evidence="1">Peripheral membrane protein</topology>
        <orientation evidence="1">Matrix side</orientation>
    </subcellularLocation>
</comment>
<keyword evidence="3" id="KW-0679">Respiratory chain</keyword>
<dbReference type="PANTHER" id="PTHR13094:SF1">
    <property type="entry name" value="NADH DEHYDROGENASE [UBIQUINONE] 1 BETA SUBCOMPLEX SUBUNIT 10"/>
    <property type="match status" value="1"/>
</dbReference>
<evidence type="ECO:0000256" key="5">
    <source>
        <dbReference type="ARBA" id="ARBA00022982"/>
    </source>
</evidence>
<dbReference type="PANTHER" id="PTHR13094">
    <property type="entry name" value="NADH-UBIQUINONE OXIDOREDUCTASE PDSW SUBUNIT"/>
    <property type="match status" value="1"/>
</dbReference>
<evidence type="ECO:0000256" key="1">
    <source>
        <dbReference type="ARBA" id="ARBA00004443"/>
    </source>
</evidence>
<keyword evidence="6" id="KW-0496">Mitochondrion</keyword>
<dbReference type="GO" id="GO:0005743">
    <property type="term" value="C:mitochondrial inner membrane"/>
    <property type="evidence" value="ECO:0007669"/>
    <property type="project" value="UniProtKB-SubCell"/>
</dbReference>
<dbReference type="EMBL" id="ML220113">
    <property type="protein sequence ID" value="TGZ84141.1"/>
    <property type="molecule type" value="Genomic_DNA"/>
</dbReference>
<proteinExistence type="predicted"/>
<keyword evidence="2" id="KW-0813">Transport</keyword>
<evidence type="ECO:0000256" key="6">
    <source>
        <dbReference type="ARBA" id="ARBA00023128"/>
    </source>
</evidence>
<dbReference type="InterPro" id="IPR039993">
    <property type="entry name" value="NDUFB10"/>
</dbReference>
<evidence type="ECO:0000313" key="9">
    <source>
        <dbReference type="Proteomes" id="UP000298138"/>
    </source>
</evidence>
<keyword evidence="4" id="KW-0999">Mitochondrion inner membrane</keyword>
<gene>
    <name evidence="8" type="ORF">EX30DRAFT_99869</name>
</gene>
<evidence type="ECO:0000256" key="3">
    <source>
        <dbReference type="ARBA" id="ARBA00022660"/>
    </source>
</evidence>